<dbReference type="SUPFAM" id="SSF46785">
    <property type="entry name" value="Winged helix' DNA-binding domain"/>
    <property type="match status" value="1"/>
</dbReference>
<gene>
    <name evidence="2" type="ORF">OQ279_00690</name>
</gene>
<dbReference type="Proteomes" id="UP001148482">
    <property type="component" value="Unassembled WGS sequence"/>
</dbReference>
<dbReference type="InterPro" id="IPR036388">
    <property type="entry name" value="WH-like_DNA-bd_sf"/>
</dbReference>
<dbReference type="InterPro" id="IPR036390">
    <property type="entry name" value="WH_DNA-bd_sf"/>
</dbReference>
<dbReference type="Pfam" id="PF21906">
    <property type="entry name" value="WHD_NrtR"/>
    <property type="match status" value="1"/>
</dbReference>
<evidence type="ECO:0000313" key="2">
    <source>
        <dbReference type="EMBL" id="MCX2836652.1"/>
    </source>
</evidence>
<dbReference type="Gene3D" id="3.90.79.10">
    <property type="entry name" value="Nucleoside Triphosphate Pyrophosphohydrolase"/>
    <property type="match status" value="1"/>
</dbReference>
<organism evidence="2 3">
    <name type="scientific">Salinimicrobium profundisediminis</name>
    <dbReference type="NCBI Taxonomy" id="2994553"/>
    <lineage>
        <taxon>Bacteria</taxon>
        <taxon>Pseudomonadati</taxon>
        <taxon>Bacteroidota</taxon>
        <taxon>Flavobacteriia</taxon>
        <taxon>Flavobacteriales</taxon>
        <taxon>Flavobacteriaceae</taxon>
        <taxon>Salinimicrobium</taxon>
    </lineage>
</organism>
<dbReference type="AlphaFoldDB" id="A0A9X3CTV0"/>
<dbReference type="InterPro" id="IPR054105">
    <property type="entry name" value="WHD_NrtR"/>
</dbReference>
<dbReference type="Pfam" id="PF00293">
    <property type="entry name" value="NUDIX"/>
    <property type="match status" value="1"/>
</dbReference>
<dbReference type="PANTHER" id="PTHR43736:SF4">
    <property type="entry name" value="SLR1690 PROTEIN"/>
    <property type="match status" value="1"/>
</dbReference>
<evidence type="ECO:0000259" key="1">
    <source>
        <dbReference type="PROSITE" id="PS51462"/>
    </source>
</evidence>
<dbReference type="PANTHER" id="PTHR43736">
    <property type="entry name" value="ADP-RIBOSE PYROPHOSPHATASE"/>
    <property type="match status" value="1"/>
</dbReference>
<protein>
    <submittedName>
        <fullName evidence="2">NUDIX domain-containing protein</fullName>
    </submittedName>
</protein>
<accession>A0A9X3CTV0</accession>
<dbReference type="CDD" id="cd18873">
    <property type="entry name" value="NUDIX_NadM_like"/>
    <property type="match status" value="1"/>
</dbReference>
<dbReference type="Gene3D" id="1.10.10.10">
    <property type="entry name" value="Winged helix-like DNA-binding domain superfamily/Winged helix DNA-binding domain"/>
    <property type="match status" value="1"/>
</dbReference>
<proteinExistence type="predicted"/>
<dbReference type="InterPro" id="IPR015797">
    <property type="entry name" value="NUDIX_hydrolase-like_dom_sf"/>
</dbReference>
<keyword evidence="3" id="KW-1185">Reference proteome</keyword>
<feature type="domain" description="Nudix hydrolase" evidence="1">
    <location>
        <begin position="12"/>
        <end position="141"/>
    </location>
</feature>
<name>A0A9X3CTV0_9FLAO</name>
<dbReference type="EMBL" id="JAPJDA010000001">
    <property type="protein sequence ID" value="MCX2836652.1"/>
    <property type="molecule type" value="Genomic_DNA"/>
</dbReference>
<reference evidence="2" key="1">
    <citation type="submission" date="2022-11" db="EMBL/GenBank/DDBJ databases">
        <title>Salinimicrobium profundisediminis sp. nov., isolated from deep-sea sediment of the Mariana Trench.</title>
        <authorList>
            <person name="Fu H."/>
        </authorList>
    </citation>
    <scope>NUCLEOTIDE SEQUENCE</scope>
    <source>
        <strain evidence="2">MT39</strain>
    </source>
</reference>
<dbReference type="SUPFAM" id="SSF55811">
    <property type="entry name" value="Nudix"/>
    <property type="match status" value="1"/>
</dbReference>
<sequence length="229" mass="27072">MIHDYSFEDKVLLAVDCIIFGFDEEDLQILLIKRDFEPEKGNWSLMGGFLKKDEDLDQAANRILHHLTGINNVYMEQLYNFSKVNRDPAERTLSVAYYALINIAEHRQELTENYSAKWFKISDYPSLIFDHDQMVQKAIARLRYRTSTNPIGFELLPEKFTMRQLQKLYETILNEKLDKRNFINKIKSLDILVKLNEKDMVSSRKGSFLYKFDAKKYNAKVEEGFSFRL</sequence>
<dbReference type="InterPro" id="IPR000086">
    <property type="entry name" value="NUDIX_hydrolase_dom"/>
</dbReference>
<dbReference type="RefSeq" id="WP_266067826.1">
    <property type="nucleotide sequence ID" value="NZ_JAPJDA010000001.1"/>
</dbReference>
<evidence type="ECO:0000313" key="3">
    <source>
        <dbReference type="Proteomes" id="UP001148482"/>
    </source>
</evidence>
<dbReference type="PROSITE" id="PS51462">
    <property type="entry name" value="NUDIX"/>
    <property type="match status" value="1"/>
</dbReference>
<comment type="caution">
    <text evidence="2">The sequence shown here is derived from an EMBL/GenBank/DDBJ whole genome shotgun (WGS) entry which is preliminary data.</text>
</comment>